<evidence type="ECO:0000313" key="2">
    <source>
        <dbReference type="Proteomes" id="UP000257109"/>
    </source>
</evidence>
<keyword evidence="2" id="KW-1185">Reference proteome</keyword>
<protein>
    <submittedName>
        <fullName evidence="1">Uncharacterized protein</fullName>
    </submittedName>
</protein>
<dbReference type="AlphaFoldDB" id="A0A371EQQ2"/>
<reference evidence="1" key="1">
    <citation type="submission" date="2018-05" db="EMBL/GenBank/DDBJ databases">
        <title>Draft genome of Mucuna pruriens seed.</title>
        <authorList>
            <person name="Nnadi N.E."/>
            <person name="Vos R."/>
            <person name="Hasami M.H."/>
            <person name="Devisetty U.K."/>
            <person name="Aguiy J.C."/>
        </authorList>
    </citation>
    <scope>NUCLEOTIDE SEQUENCE [LARGE SCALE GENOMIC DNA]</scope>
    <source>
        <strain evidence="1">JCA_2017</strain>
    </source>
</reference>
<proteinExistence type="predicted"/>
<accession>A0A371EQQ2</accession>
<name>A0A371EQQ2_MUCPR</name>
<gene>
    <name evidence="1" type="ORF">CR513_52688</name>
</gene>
<organism evidence="1 2">
    <name type="scientific">Mucuna pruriens</name>
    <name type="common">Velvet bean</name>
    <name type="synonym">Dolichos pruriens</name>
    <dbReference type="NCBI Taxonomy" id="157652"/>
    <lineage>
        <taxon>Eukaryota</taxon>
        <taxon>Viridiplantae</taxon>
        <taxon>Streptophyta</taxon>
        <taxon>Embryophyta</taxon>
        <taxon>Tracheophyta</taxon>
        <taxon>Spermatophyta</taxon>
        <taxon>Magnoliopsida</taxon>
        <taxon>eudicotyledons</taxon>
        <taxon>Gunneridae</taxon>
        <taxon>Pentapetalae</taxon>
        <taxon>rosids</taxon>
        <taxon>fabids</taxon>
        <taxon>Fabales</taxon>
        <taxon>Fabaceae</taxon>
        <taxon>Papilionoideae</taxon>
        <taxon>50 kb inversion clade</taxon>
        <taxon>NPAAA clade</taxon>
        <taxon>indigoferoid/millettioid clade</taxon>
        <taxon>Phaseoleae</taxon>
        <taxon>Mucuna</taxon>
    </lineage>
</organism>
<comment type="caution">
    <text evidence="1">The sequence shown here is derived from an EMBL/GenBank/DDBJ whole genome shotgun (WGS) entry which is preliminary data.</text>
</comment>
<sequence>MESLEPTGQKLSMHALMGHHVPQTLKIQGIIGKSKLSILVDSGNTHNFIQGRVACFLGPILTNYKTLTIKFVKDKGKSTMDLEVAISQQEKRMMSTKVIASLFQLQLFLPSSSPTKVQRIPKAIEVNCHLQESLIIVSHWLKVSTLSMFDHIDILIFISVK</sequence>
<dbReference type="OrthoDB" id="1938922at2759"/>
<dbReference type="EMBL" id="QJKJ01012587">
    <property type="protein sequence ID" value="RDX68342.1"/>
    <property type="molecule type" value="Genomic_DNA"/>
</dbReference>
<evidence type="ECO:0000313" key="1">
    <source>
        <dbReference type="EMBL" id="RDX68342.1"/>
    </source>
</evidence>
<feature type="non-terminal residue" evidence="1">
    <location>
        <position position="1"/>
    </location>
</feature>
<dbReference type="Proteomes" id="UP000257109">
    <property type="component" value="Unassembled WGS sequence"/>
</dbReference>